<organism evidence="2 3">
    <name type="scientific">Symbiodinium microadriaticum</name>
    <name type="common">Dinoflagellate</name>
    <name type="synonym">Zooxanthella microadriatica</name>
    <dbReference type="NCBI Taxonomy" id="2951"/>
    <lineage>
        <taxon>Eukaryota</taxon>
        <taxon>Sar</taxon>
        <taxon>Alveolata</taxon>
        <taxon>Dinophyceae</taxon>
        <taxon>Suessiales</taxon>
        <taxon>Symbiodiniaceae</taxon>
        <taxon>Symbiodinium</taxon>
    </lineage>
</organism>
<reference evidence="2 3" key="1">
    <citation type="submission" date="2016-02" db="EMBL/GenBank/DDBJ databases">
        <title>Genome analysis of coral dinoflagellate symbionts highlights evolutionary adaptations to a symbiotic lifestyle.</title>
        <authorList>
            <person name="Aranda M."/>
            <person name="Li Y."/>
            <person name="Liew Y.J."/>
            <person name="Baumgarten S."/>
            <person name="Simakov O."/>
            <person name="Wilson M."/>
            <person name="Piel J."/>
            <person name="Ashoor H."/>
            <person name="Bougouffa S."/>
            <person name="Bajic V.B."/>
            <person name="Ryu T."/>
            <person name="Ravasi T."/>
            <person name="Bayer T."/>
            <person name="Micklem G."/>
            <person name="Kim H."/>
            <person name="Bhak J."/>
            <person name="Lajeunesse T.C."/>
            <person name="Voolstra C.R."/>
        </authorList>
    </citation>
    <scope>NUCLEOTIDE SEQUENCE [LARGE SCALE GENOMIC DNA]</scope>
    <source>
        <strain evidence="2 3">CCMP2467</strain>
    </source>
</reference>
<evidence type="ECO:0000313" key="3">
    <source>
        <dbReference type="Proteomes" id="UP000186817"/>
    </source>
</evidence>
<comment type="caution">
    <text evidence="2">The sequence shown here is derived from an EMBL/GenBank/DDBJ whole genome shotgun (WGS) entry which is preliminary data.</text>
</comment>
<evidence type="ECO:0000313" key="2">
    <source>
        <dbReference type="EMBL" id="OLP80913.1"/>
    </source>
</evidence>
<dbReference type="OrthoDB" id="448985at2759"/>
<proteinExistence type="predicted"/>
<protein>
    <submittedName>
        <fullName evidence="2">Uncharacterized protein</fullName>
    </submittedName>
</protein>
<gene>
    <name evidence="2" type="ORF">AK812_SmicGene38605</name>
</gene>
<sequence>MDAKTEGCGEAESKAEAKRKQVVHAAGALEGFYPKVFAAWRTSLKTRRQIGSLQAALFAEEADRASALRAQRSECDVLLLQAEARHRIALQKLRSELAEAQARQKEATAAERLALQAAVRAEAVGLMGWPIDDAPETEIFCLLITRVFMIQLADGNSARRVALPASCGGGAAP</sequence>
<evidence type="ECO:0000256" key="1">
    <source>
        <dbReference type="SAM" id="Coils"/>
    </source>
</evidence>
<keyword evidence="3" id="KW-1185">Reference proteome</keyword>
<feature type="coiled-coil region" evidence="1">
    <location>
        <begin position="83"/>
        <end position="110"/>
    </location>
</feature>
<dbReference type="AlphaFoldDB" id="A0A1Q9CDA2"/>
<keyword evidence="1" id="KW-0175">Coiled coil</keyword>
<accession>A0A1Q9CDA2</accession>
<name>A0A1Q9CDA2_SYMMI</name>
<dbReference type="Proteomes" id="UP000186817">
    <property type="component" value="Unassembled WGS sequence"/>
</dbReference>
<dbReference type="EMBL" id="LSRX01001332">
    <property type="protein sequence ID" value="OLP80913.1"/>
    <property type="molecule type" value="Genomic_DNA"/>
</dbReference>